<dbReference type="SUPFAM" id="SSF46785">
    <property type="entry name" value="Winged helix' DNA-binding domain"/>
    <property type="match status" value="1"/>
</dbReference>
<dbReference type="CDD" id="cd00090">
    <property type="entry name" value="HTH_ARSR"/>
    <property type="match status" value="1"/>
</dbReference>
<sequence length="211" mass="23969">MQFILCKISFLSRVVDMTSPENRRITDLGTFKAISHPLRMRLYRALFVARTATASHLADQVDEAVSLVSYHLRKLADHGLIEEAETQSADGRERWWKPSSYGFSIQEEDVRDAPELAAASDAFGRTVNEQRVELHRRFLDERLTWSPEWRSASLSSEWLPRLNAAELTALGQELEAVLQKYDRAARAAEAAGDTEGRENVAVHLHAFPYRS</sequence>
<evidence type="ECO:0000256" key="1">
    <source>
        <dbReference type="ARBA" id="ARBA00023015"/>
    </source>
</evidence>
<keyword evidence="2" id="KW-0238">DNA-binding</keyword>
<dbReference type="SMART" id="SM00418">
    <property type="entry name" value="HTH_ARSR"/>
    <property type="match status" value="1"/>
</dbReference>
<dbReference type="PANTHER" id="PTHR33154:SF15">
    <property type="entry name" value="REGULATORY PROTEIN ARSR"/>
    <property type="match status" value="1"/>
</dbReference>
<dbReference type="InterPro" id="IPR011991">
    <property type="entry name" value="ArsR-like_HTH"/>
</dbReference>
<comment type="caution">
    <text evidence="5">The sequence shown here is derived from an EMBL/GenBank/DDBJ whole genome shotgun (WGS) entry which is preliminary data.</text>
</comment>
<keyword evidence="1" id="KW-0805">Transcription regulation</keyword>
<dbReference type="InterPro" id="IPR036390">
    <property type="entry name" value="WH_DNA-bd_sf"/>
</dbReference>
<evidence type="ECO:0000313" key="6">
    <source>
        <dbReference type="Proteomes" id="UP001501000"/>
    </source>
</evidence>
<feature type="domain" description="HTH arsR-type" evidence="4">
    <location>
        <begin position="29"/>
        <end position="119"/>
    </location>
</feature>
<dbReference type="InterPro" id="IPR051081">
    <property type="entry name" value="HTH_MetalResp_TranReg"/>
</dbReference>
<dbReference type="PANTHER" id="PTHR33154">
    <property type="entry name" value="TRANSCRIPTIONAL REGULATOR, ARSR FAMILY"/>
    <property type="match status" value="1"/>
</dbReference>
<protein>
    <submittedName>
        <fullName evidence="5">Helix-turn-helix domain-containing protein</fullName>
    </submittedName>
</protein>
<reference evidence="6" key="1">
    <citation type="journal article" date="2019" name="Int. J. Syst. Evol. Microbiol.">
        <title>The Global Catalogue of Microorganisms (GCM) 10K type strain sequencing project: providing services to taxonomists for standard genome sequencing and annotation.</title>
        <authorList>
            <consortium name="The Broad Institute Genomics Platform"/>
            <consortium name="The Broad Institute Genome Sequencing Center for Infectious Disease"/>
            <person name="Wu L."/>
            <person name="Ma J."/>
        </authorList>
    </citation>
    <scope>NUCLEOTIDE SEQUENCE [LARGE SCALE GENOMIC DNA]</scope>
    <source>
        <strain evidence="6">JCM 16956</strain>
    </source>
</reference>
<proteinExistence type="predicted"/>
<dbReference type="Pfam" id="PF12840">
    <property type="entry name" value="HTH_20"/>
    <property type="match status" value="1"/>
</dbReference>
<gene>
    <name evidence="5" type="ORF">GCM10022244_21430</name>
</gene>
<name>A0ABP7M3F3_9ACTN</name>
<keyword evidence="3" id="KW-0804">Transcription</keyword>
<evidence type="ECO:0000313" key="5">
    <source>
        <dbReference type="EMBL" id="GAA3911148.1"/>
    </source>
</evidence>
<organism evidence="5 6">
    <name type="scientific">Streptomyces gulbargensis</name>
    <dbReference type="NCBI Taxonomy" id="364901"/>
    <lineage>
        <taxon>Bacteria</taxon>
        <taxon>Bacillati</taxon>
        <taxon>Actinomycetota</taxon>
        <taxon>Actinomycetes</taxon>
        <taxon>Kitasatosporales</taxon>
        <taxon>Streptomycetaceae</taxon>
        <taxon>Streptomyces</taxon>
    </lineage>
</organism>
<accession>A0ABP7M3F3</accession>
<keyword evidence="6" id="KW-1185">Reference proteome</keyword>
<dbReference type="Gene3D" id="1.10.10.10">
    <property type="entry name" value="Winged helix-like DNA-binding domain superfamily/Winged helix DNA-binding domain"/>
    <property type="match status" value="1"/>
</dbReference>
<dbReference type="Proteomes" id="UP001501000">
    <property type="component" value="Unassembled WGS sequence"/>
</dbReference>
<dbReference type="EMBL" id="BAABAJ010000005">
    <property type="protein sequence ID" value="GAA3911148.1"/>
    <property type="molecule type" value="Genomic_DNA"/>
</dbReference>
<evidence type="ECO:0000256" key="2">
    <source>
        <dbReference type="ARBA" id="ARBA00023125"/>
    </source>
</evidence>
<dbReference type="InterPro" id="IPR001845">
    <property type="entry name" value="HTH_ArsR_DNA-bd_dom"/>
</dbReference>
<evidence type="ECO:0000256" key="3">
    <source>
        <dbReference type="ARBA" id="ARBA00023163"/>
    </source>
</evidence>
<evidence type="ECO:0000259" key="4">
    <source>
        <dbReference type="SMART" id="SM00418"/>
    </source>
</evidence>
<dbReference type="InterPro" id="IPR036388">
    <property type="entry name" value="WH-like_DNA-bd_sf"/>
</dbReference>